<feature type="domain" description="FAD/NAD(P)-binding" evidence="19">
    <location>
        <begin position="16"/>
        <end position="352"/>
    </location>
</feature>
<dbReference type="GO" id="GO:0045454">
    <property type="term" value="P:cell redox homeostasis"/>
    <property type="evidence" value="ECO:0007669"/>
    <property type="project" value="InterPro"/>
</dbReference>
<keyword evidence="8" id="KW-0560">Oxidoreductase</keyword>
<dbReference type="NCBIfam" id="TIGR01438">
    <property type="entry name" value="TGR"/>
    <property type="match status" value="1"/>
</dbReference>
<evidence type="ECO:0000256" key="12">
    <source>
        <dbReference type="ARBA" id="ARBA00044068"/>
    </source>
</evidence>
<dbReference type="OrthoDB" id="5956163at2759"/>
<dbReference type="InterPro" id="IPR046952">
    <property type="entry name" value="GSHR/TRXR-like"/>
</dbReference>
<dbReference type="EC" id="1.11.1.2" evidence="11"/>
<dbReference type="PRINTS" id="PR00368">
    <property type="entry name" value="FADPNR"/>
</dbReference>
<evidence type="ECO:0000256" key="7">
    <source>
        <dbReference type="ARBA" id="ARBA00022933"/>
    </source>
</evidence>
<comment type="caution">
    <text evidence="20">The sequence shown here is derived from an EMBL/GenBank/DDBJ whole genome shotgun (WGS) entry which is preliminary data.</text>
</comment>
<dbReference type="InterPro" id="IPR023753">
    <property type="entry name" value="FAD/NAD-binding_dom"/>
</dbReference>
<reference evidence="20" key="1">
    <citation type="submission" date="2021-05" db="EMBL/GenBank/DDBJ databases">
        <authorList>
            <person name="Tigano A."/>
        </authorList>
    </citation>
    <scope>NUCLEOTIDE SEQUENCE</scope>
</reference>
<keyword evidence="7" id="KW-0712">Selenocysteine</keyword>
<evidence type="ECO:0000256" key="14">
    <source>
        <dbReference type="ARBA" id="ARBA00044275"/>
    </source>
</evidence>
<dbReference type="InterPro" id="IPR016156">
    <property type="entry name" value="FAD/NAD-linked_Rdtase_dimer_sf"/>
</dbReference>
<evidence type="ECO:0000256" key="9">
    <source>
        <dbReference type="ARBA" id="ARBA00023157"/>
    </source>
</evidence>
<evidence type="ECO:0000259" key="19">
    <source>
        <dbReference type="Pfam" id="PF07992"/>
    </source>
</evidence>
<evidence type="ECO:0000256" key="4">
    <source>
        <dbReference type="ARBA" id="ARBA00022630"/>
    </source>
</evidence>
<keyword evidence="6" id="KW-0521">NADP</keyword>
<keyword evidence="4" id="KW-0285">Flavoprotein</keyword>
<feature type="domain" description="Pyridine nucleotide-disulphide oxidoreductase dimerisation" evidence="18">
    <location>
        <begin position="382"/>
        <end position="487"/>
    </location>
</feature>
<evidence type="ECO:0000256" key="13">
    <source>
        <dbReference type="ARBA" id="ARBA00044212"/>
    </source>
</evidence>
<dbReference type="PANTHER" id="PTHR42737:SF8">
    <property type="entry name" value="THIOREDOXIN-DISULFIDE REDUCTASE"/>
    <property type="match status" value="1"/>
</dbReference>
<organism evidence="20 21">
    <name type="scientific">Menidia menidia</name>
    <name type="common">Atlantic silverside</name>
    <dbReference type="NCBI Taxonomy" id="238744"/>
    <lineage>
        <taxon>Eukaryota</taxon>
        <taxon>Metazoa</taxon>
        <taxon>Chordata</taxon>
        <taxon>Craniata</taxon>
        <taxon>Vertebrata</taxon>
        <taxon>Euteleostomi</taxon>
        <taxon>Actinopterygii</taxon>
        <taxon>Neopterygii</taxon>
        <taxon>Teleostei</taxon>
        <taxon>Neoteleostei</taxon>
        <taxon>Acanthomorphata</taxon>
        <taxon>Ovalentaria</taxon>
        <taxon>Atherinomorphae</taxon>
        <taxon>Atheriniformes</taxon>
        <taxon>Atherinopsidae</taxon>
        <taxon>Menidiinae</taxon>
        <taxon>Menidia</taxon>
    </lineage>
</organism>
<dbReference type="Proteomes" id="UP000677803">
    <property type="component" value="Unassembled WGS sequence"/>
</dbReference>
<comment type="catalytic activity">
    <reaction evidence="16">
        <text>[thioredoxin]-dithiol + NADP(+) = [thioredoxin]-disulfide + NADPH + H(+)</text>
        <dbReference type="Rhea" id="RHEA:20345"/>
        <dbReference type="Rhea" id="RHEA-COMP:10698"/>
        <dbReference type="Rhea" id="RHEA-COMP:10700"/>
        <dbReference type="ChEBI" id="CHEBI:15378"/>
        <dbReference type="ChEBI" id="CHEBI:29950"/>
        <dbReference type="ChEBI" id="CHEBI:50058"/>
        <dbReference type="ChEBI" id="CHEBI:57783"/>
        <dbReference type="ChEBI" id="CHEBI:58349"/>
        <dbReference type="EC" id="1.8.1.9"/>
    </reaction>
    <physiologicalReaction direction="right-to-left" evidence="16">
        <dbReference type="Rhea" id="RHEA:20347"/>
    </physiologicalReaction>
</comment>
<keyword evidence="10" id="KW-0676">Redox-active center</keyword>
<dbReference type="Gene3D" id="3.50.50.60">
    <property type="entry name" value="FAD/NAD(P)-binding domain"/>
    <property type="match status" value="3"/>
</dbReference>
<protein>
    <recommendedName>
        <fullName evidence="12">Thioredoxin reductase 1, cytoplasmic</fullName>
        <ecNumber evidence="11">1.11.1.2</ecNumber>
        <ecNumber evidence="3">1.8.1.9</ecNumber>
    </recommendedName>
    <alternativeName>
        <fullName evidence="14">Peroxidase TXNRD1</fullName>
    </alternativeName>
    <alternativeName>
        <fullName evidence="13">Thioredoxin reductase TR1</fullName>
    </alternativeName>
</protein>
<dbReference type="GO" id="GO:0034599">
    <property type="term" value="P:cellular response to oxidative stress"/>
    <property type="evidence" value="ECO:0007669"/>
    <property type="project" value="TreeGrafter"/>
</dbReference>
<evidence type="ECO:0000256" key="3">
    <source>
        <dbReference type="ARBA" id="ARBA00012610"/>
    </source>
</evidence>
<feature type="non-terminal residue" evidence="20">
    <location>
        <position position="1"/>
    </location>
</feature>
<evidence type="ECO:0000256" key="5">
    <source>
        <dbReference type="ARBA" id="ARBA00022827"/>
    </source>
</evidence>
<evidence type="ECO:0000256" key="17">
    <source>
        <dbReference type="ARBA" id="ARBA00048992"/>
    </source>
</evidence>
<evidence type="ECO:0000256" key="2">
    <source>
        <dbReference type="ARBA" id="ARBA00007532"/>
    </source>
</evidence>
<comment type="function">
    <text evidence="15">Reduces disulfideprotein thioredoxin (Trx) to its dithiol-containing form. Homodimeric flavoprotein involved in the regulation of cellular redox reactions, growth and differentiation. Contains a selenocysteine residue at the C-terminal active site that is essential for catalysis. Also has reductase activity on hydrogen peroxide (H2O2).</text>
</comment>
<evidence type="ECO:0000313" key="21">
    <source>
        <dbReference type="Proteomes" id="UP000677803"/>
    </source>
</evidence>
<dbReference type="GO" id="GO:0005739">
    <property type="term" value="C:mitochondrion"/>
    <property type="evidence" value="ECO:0007669"/>
    <property type="project" value="TreeGrafter"/>
</dbReference>
<evidence type="ECO:0000313" key="20">
    <source>
        <dbReference type="EMBL" id="CAG5927226.1"/>
    </source>
</evidence>
<name>A0A8S4B003_9TELE</name>
<dbReference type="AlphaFoldDB" id="A0A8S4B003"/>
<comment type="cofactor">
    <cofactor evidence="1">
        <name>FAD</name>
        <dbReference type="ChEBI" id="CHEBI:57692"/>
    </cofactor>
</comment>
<evidence type="ECO:0000259" key="18">
    <source>
        <dbReference type="Pfam" id="PF02852"/>
    </source>
</evidence>
<dbReference type="Pfam" id="PF07992">
    <property type="entry name" value="Pyr_redox_2"/>
    <property type="match status" value="1"/>
</dbReference>
<dbReference type="GO" id="GO:0004362">
    <property type="term" value="F:glutathione-disulfide reductase (NADPH) activity"/>
    <property type="evidence" value="ECO:0007669"/>
    <property type="project" value="TreeGrafter"/>
</dbReference>
<dbReference type="Gene3D" id="3.30.390.30">
    <property type="match status" value="1"/>
</dbReference>
<dbReference type="GO" id="GO:0006749">
    <property type="term" value="P:glutathione metabolic process"/>
    <property type="evidence" value="ECO:0007669"/>
    <property type="project" value="TreeGrafter"/>
</dbReference>
<evidence type="ECO:0000256" key="15">
    <source>
        <dbReference type="ARBA" id="ARBA00045717"/>
    </source>
</evidence>
<sequence length="488" mass="53651">MDPPARPSLGLYDYDYDFLVIGGGSGGLAAAMEAAALSKKVLVLDFMAPSPRGTKKELGGSSFSLDRVRKFLQQTSLLGKAIEDSQKFGWKFKEEVLHGWSELVQAIQDQVKSGISELKRELKSCGVHYLQARGEIVAPHTVEVTDMNGRKRNFKAETLVIATGDKPHYLDIPGVIEYCITSEDLLSQRHPPGRTLVVGGSAEGLECAGFLFGLGMMVTVMLQPGLLPGCDRKMAAKIENHMIVSGVNILHQCSLSKVEQIEDVLSDSFKSEYKILFTIWMGIATRALHLQYCGHCVQVLLAVARKPCTFDIGLECVGVQWDQKTGQIPVNERDQTSVDYIYAIGSVQQGRLSTPGLSRQTGKLLAQRLYGGVNILCDYINVPTVVLTPLEYAACGLSEEKANLHFGEKSVEVYHSYYWPMEWTLPCRNKNSCYVKVICHIPDHERVVGLHIMGPNAGDVLQGFVTAMKCGLTKQQLDSTVGIYPGFA</sequence>
<keyword evidence="21" id="KW-1185">Reference proteome</keyword>
<accession>A0A8S4B003</accession>
<evidence type="ECO:0000256" key="8">
    <source>
        <dbReference type="ARBA" id="ARBA00023002"/>
    </source>
</evidence>
<keyword evidence="9" id="KW-1015">Disulfide bond</keyword>
<dbReference type="GO" id="GO:0050137">
    <property type="term" value="F:NADPH peroxidase activity"/>
    <property type="evidence" value="ECO:0007669"/>
    <property type="project" value="UniProtKB-EC"/>
</dbReference>
<evidence type="ECO:0000256" key="11">
    <source>
        <dbReference type="ARBA" id="ARBA00044049"/>
    </source>
</evidence>
<dbReference type="SUPFAM" id="SSF55424">
    <property type="entry name" value="FAD/NAD-linked reductases, dimerisation (C-terminal) domain"/>
    <property type="match status" value="1"/>
</dbReference>
<dbReference type="GO" id="GO:0050660">
    <property type="term" value="F:flavin adenine dinucleotide binding"/>
    <property type="evidence" value="ECO:0007669"/>
    <property type="project" value="InterPro"/>
</dbReference>
<dbReference type="SUPFAM" id="SSF51905">
    <property type="entry name" value="FAD/NAD(P)-binding domain"/>
    <property type="match status" value="2"/>
</dbReference>
<dbReference type="PANTHER" id="PTHR42737">
    <property type="entry name" value="GLUTATHIONE REDUCTASE"/>
    <property type="match status" value="1"/>
</dbReference>
<proteinExistence type="inferred from homology"/>
<dbReference type="InterPro" id="IPR006338">
    <property type="entry name" value="Thioredoxin/glutathione_Rdtase"/>
</dbReference>
<comment type="similarity">
    <text evidence="2">Belongs to the class-I pyridine nucleotide-disulfide oxidoreductase family.</text>
</comment>
<gene>
    <name evidence="20" type="ORF">MMEN_LOCUS11185</name>
</gene>
<evidence type="ECO:0000256" key="16">
    <source>
        <dbReference type="ARBA" id="ARBA00047387"/>
    </source>
</evidence>
<dbReference type="EMBL" id="CAJRST010011113">
    <property type="protein sequence ID" value="CAG5927226.1"/>
    <property type="molecule type" value="Genomic_DNA"/>
</dbReference>
<keyword evidence="5" id="KW-0274">FAD</keyword>
<dbReference type="Pfam" id="PF02852">
    <property type="entry name" value="Pyr_redox_dim"/>
    <property type="match status" value="1"/>
</dbReference>
<dbReference type="InterPro" id="IPR004099">
    <property type="entry name" value="Pyr_nucl-diS_OxRdtase_dimer"/>
</dbReference>
<dbReference type="PRINTS" id="PR00411">
    <property type="entry name" value="PNDRDTASEI"/>
</dbReference>
<evidence type="ECO:0000256" key="6">
    <source>
        <dbReference type="ARBA" id="ARBA00022857"/>
    </source>
</evidence>
<dbReference type="GO" id="GO:0005829">
    <property type="term" value="C:cytosol"/>
    <property type="evidence" value="ECO:0007669"/>
    <property type="project" value="TreeGrafter"/>
</dbReference>
<evidence type="ECO:0000256" key="1">
    <source>
        <dbReference type="ARBA" id="ARBA00001974"/>
    </source>
</evidence>
<dbReference type="EC" id="1.8.1.9" evidence="3"/>
<dbReference type="InterPro" id="IPR036188">
    <property type="entry name" value="FAD/NAD-bd_sf"/>
</dbReference>
<evidence type="ECO:0000256" key="10">
    <source>
        <dbReference type="ARBA" id="ARBA00023284"/>
    </source>
</evidence>
<dbReference type="GO" id="GO:0004791">
    <property type="term" value="F:thioredoxin-disulfide reductase (NADPH) activity"/>
    <property type="evidence" value="ECO:0007669"/>
    <property type="project" value="UniProtKB-EC"/>
</dbReference>
<comment type="catalytic activity">
    <reaction evidence="17">
        <text>H2O2 + NADPH + H(+) = NADP(+) + 2 H2O</text>
        <dbReference type="Rhea" id="RHEA:15173"/>
        <dbReference type="ChEBI" id="CHEBI:15377"/>
        <dbReference type="ChEBI" id="CHEBI:15378"/>
        <dbReference type="ChEBI" id="CHEBI:16240"/>
        <dbReference type="ChEBI" id="CHEBI:57783"/>
        <dbReference type="ChEBI" id="CHEBI:58349"/>
        <dbReference type="EC" id="1.11.1.2"/>
    </reaction>
    <physiologicalReaction direction="left-to-right" evidence="17">
        <dbReference type="Rhea" id="RHEA:15174"/>
    </physiologicalReaction>
</comment>